<name>A0A916JZB6_9BACL</name>
<feature type="domain" description="PNPLA" evidence="2">
    <location>
        <begin position="26"/>
        <end position="228"/>
    </location>
</feature>
<keyword evidence="1" id="KW-0378">Hydrolase</keyword>
<dbReference type="PANTHER" id="PTHR46394">
    <property type="entry name" value="ANNEXIN"/>
    <property type="match status" value="1"/>
</dbReference>
<keyword evidence="4" id="KW-1185">Reference proteome</keyword>
<keyword evidence="1" id="KW-0442">Lipid degradation</keyword>
<dbReference type="Pfam" id="PF01734">
    <property type="entry name" value="Patatin"/>
    <property type="match status" value="1"/>
</dbReference>
<dbReference type="AlphaFoldDB" id="A0A916JZB6"/>
<protein>
    <recommendedName>
        <fullName evidence="2">PNPLA domain-containing protein</fullName>
    </recommendedName>
</protein>
<reference evidence="3" key="1">
    <citation type="submission" date="2021-06" db="EMBL/GenBank/DDBJ databases">
        <authorList>
            <person name="Criscuolo A."/>
        </authorList>
    </citation>
    <scope>NUCLEOTIDE SEQUENCE</scope>
    <source>
        <strain evidence="3">CIP111600</strain>
    </source>
</reference>
<proteinExistence type="predicted"/>
<sequence>MYNPFRHTTLVEFITGAGIVSVKINAVFEGGGVKGIALVGAVSAVEQLGIDFHQVAGTSSGAIVASLVAAGYRGDELRGVLEAAPFHSFLQRAPIFNTKLIGPLARLFVKKGLYSGEALEHWIYRLLLAKGIRTFGDLAKDQLRIIASDISGRKLLVLPDDIAQYGIDPHRFLVAKAVRMSTSIPYFFDPVIIRKPSHLKQPGSPFAHQFVYIVDGGLLSNFPLWLFDSSDTPPLDQMVPTIGFQLVGRGNGRPNIINGPVSMMHALFSTMLDAHDERYIQESNRFRTVKIPTLGISNTDFDLTEEQGRALYESGKTATQAFFAKWKLTDYKQKYLEYVKPRSK</sequence>
<dbReference type="PANTHER" id="PTHR46394:SF1">
    <property type="entry name" value="PNPLA DOMAIN-CONTAINING PROTEIN"/>
    <property type="match status" value="1"/>
</dbReference>
<evidence type="ECO:0000313" key="3">
    <source>
        <dbReference type="EMBL" id="CAG7617786.1"/>
    </source>
</evidence>
<evidence type="ECO:0000313" key="4">
    <source>
        <dbReference type="Proteomes" id="UP000693672"/>
    </source>
</evidence>
<dbReference type="InterPro" id="IPR052580">
    <property type="entry name" value="Lipid_Hydrolase"/>
</dbReference>
<feature type="active site" description="Nucleophile" evidence="1">
    <location>
        <position position="59"/>
    </location>
</feature>
<feature type="short sequence motif" description="GXSXG" evidence="1">
    <location>
        <begin position="57"/>
        <end position="61"/>
    </location>
</feature>
<organism evidence="3 4">
    <name type="scientific">Paenibacillus solanacearum</name>
    <dbReference type="NCBI Taxonomy" id="2048548"/>
    <lineage>
        <taxon>Bacteria</taxon>
        <taxon>Bacillati</taxon>
        <taxon>Bacillota</taxon>
        <taxon>Bacilli</taxon>
        <taxon>Bacillales</taxon>
        <taxon>Paenibacillaceae</taxon>
        <taxon>Paenibacillus</taxon>
    </lineage>
</organism>
<dbReference type="InterPro" id="IPR002641">
    <property type="entry name" value="PNPLA_dom"/>
</dbReference>
<gene>
    <name evidence="3" type="ORF">PAESOLCIP111_02046</name>
</gene>
<evidence type="ECO:0000256" key="1">
    <source>
        <dbReference type="PROSITE-ProRule" id="PRU01161"/>
    </source>
</evidence>
<feature type="active site" description="Proton acceptor" evidence="1">
    <location>
        <position position="215"/>
    </location>
</feature>
<comment type="caution">
    <text evidence="3">The sequence shown here is derived from an EMBL/GenBank/DDBJ whole genome shotgun (WGS) entry which is preliminary data.</text>
</comment>
<evidence type="ECO:0000259" key="2">
    <source>
        <dbReference type="PROSITE" id="PS51635"/>
    </source>
</evidence>
<dbReference type="Proteomes" id="UP000693672">
    <property type="component" value="Unassembled WGS sequence"/>
</dbReference>
<dbReference type="EMBL" id="CAJVAS010000007">
    <property type="protein sequence ID" value="CAG7617786.1"/>
    <property type="molecule type" value="Genomic_DNA"/>
</dbReference>
<feature type="short sequence motif" description="GXGXXG" evidence="1">
    <location>
        <begin position="30"/>
        <end position="35"/>
    </location>
</feature>
<feature type="short sequence motif" description="DGA/G" evidence="1">
    <location>
        <begin position="215"/>
        <end position="217"/>
    </location>
</feature>
<dbReference type="CDD" id="cd07207">
    <property type="entry name" value="Pat_ExoU_VipD_like"/>
    <property type="match status" value="1"/>
</dbReference>
<dbReference type="GO" id="GO:0016042">
    <property type="term" value="P:lipid catabolic process"/>
    <property type="evidence" value="ECO:0007669"/>
    <property type="project" value="UniProtKB-UniRule"/>
</dbReference>
<accession>A0A916JZB6</accession>
<keyword evidence="1" id="KW-0443">Lipid metabolism</keyword>
<dbReference type="PROSITE" id="PS51635">
    <property type="entry name" value="PNPLA"/>
    <property type="match status" value="1"/>
</dbReference>
<dbReference type="GO" id="GO:0016787">
    <property type="term" value="F:hydrolase activity"/>
    <property type="evidence" value="ECO:0007669"/>
    <property type="project" value="UniProtKB-UniRule"/>
</dbReference>